<comment type="similarity">
    <text evidence="2">Belongs to the plant rapid alkalinization factor (RALF) family.</text>
</comment>
<evidence type="ECO:0000313" key="9">
    <source>
        <dbReference type="EMBL" id="CAI0558104.1"/>
    </source>
</evidence>
<dbReference type="GO" id="GO:0005179">
    <property type="term" value="F:hormone activity"/>
    <property type="evidence" value="ECO:0007669"/>
    <property type="project" value="UniProtKB-KW"/>
</dbReference>
<keyword evidence="6" id="KW-1015">Disulfide bond</keyword>
<evidence type="ECO:0000256" key="6">
    <source>
        <dbReference type="ARBA" id="ARBA00023157"/>
    </source>
</evidence>
<dbReference type="GO" id="GO:0009506">
    <property type="term" value="C:plasmodesma"/>
    <property type="evidence" value="ECO:0007669"/>
    <property type="project" value="TreeGrafter"/>
</dbReference>
<dbReference type="GO" id="GO:0040008">
    <property type="term" value="P:regulation of growth"/>
    <property type="evidence" value="ECO:0007669"/>
    <property type="project" value="UniProtKB-ARBA"/>
</dbReference>
<evidence type="ECO:0000256" key="7">
    <source>
        <dbReference type="SAM" id="MobiDB-lite"/>
    </source>
</evidence>
<dbReference type="PANTHER" id="PTHR33136">
    <property type="entry name" value="RAPID ALKALINIZATION FACTOR-LIKE"/>
    <property type="match status" value="1"/>
</dbReference>
<dbReference type="EMBL" id="CAMGYJ010000011">
    <property type="protein sequence ID" value="CAI0558104.1"/>
    <property type="molecule type" value="Genomic_DNA"/>
</dbReference>
<keyword evidence="4" id="KW-0372">Hormone</keyword>
<reference evidence="9" key="1">
    <citation type="submission" date="2022-08" db="EMBL/GenBank/DDBJ databases">
        <authorList>
            <person name="Gutierrez-Valencia J."/>
        </authorList>
    </citation>
    <scope>NUCLEOTIDE SEQUENCE</scope>
</reference>
<proteinExistence type="inferred from homology"/>
<comment type="subcellular location">
    <subcellularLocation>
        <location evidence="1">Secreted</location>
    </subcellularLocation>
</comment>
<dbReference type="InterPro" id="IPR008801">
    <property type="entry name" value="RALF"/>
</dbReference>
<accession>A0AAV0RKF2</accession>
<dbReference type="PANTHER" id="PTHR33136:SF76">
    <property type="entry name" value="PROTEIN RALF-LIKE 34"/>
    <property type="match status" value="1"/>
</dbReference>
<feature type="compositionally biased region" description="Low complexity" evidence="7">
    <location>
        <begin position="39"/>
        <end position="52"/>
    </location>
</feature>
<feature type="signal peptide" evidence="8">
    <location>
        <begin position="1"/>
        <end position="24"/>
    </location>
</feature>
<keyword evidence="3" id="KW-0964">Secreted</keyword>
<dbReference type="AlphaFoldDB" id="A0AAV0RKF2"/>
<dbReference type="Proteomes" id="UP001154282">
    <property type="component" value="Unassembled WGS sequence"/>
</dbReference>
<sequence>MASSILPLLLLFLGLSIFMSLSNASKVIVMDAMQWQQPSSSSSSSSAAAAMSLYDDGDGDGESDEGFGEERRSLYWSSGGGGSRYHISYGALSANRVPCPPRSGRSYYTNNCHTTKQPANPYQRGCSCIVHCRR</sequence>
<evidence type="ECO:0000256" key="2">
    <source>
        <dbReference type="ARBA" id="ARBA00009178"/>
    </source>
</evidence>
<protein>
    <recommendedName>
        <fullName evidence="11">Rapid ALkalinization Factor</fullName>
    </recommendedName>
</protein>
<dbReference type="GO" id="GO:0019722">
    <property type="term" value="P:calcium-mediated signaling"/>
    <property type="evidence" value="ECO:0007669"/>
    <property type="project" value="TreeGrafter"/>
</dbReference>
<organism evidence="9 10">
    <name type="scientific">Linum tenue</name>
    <dbReference type="NCBI Taxonomy" id="586396"/>
    <lineage>
        <taxon>Eukaryota</taxon>
        <taxon>Viridiplantae</taxon>
        <taxon>Streptophyta</taxon>
        <taxon>Embryophyta</taxon>
        <taxon>Tracheophyta</taxon>
        <taxon>Spermatophyta</taxon>
        <taxon>Magnoliopsida</taxon>
        <taxon>eudicotyledons</taxon>
        <taxon>Gunneridae</taxon>
        <taxon>Pentapetalae</taxon>
        <taxon>rosids</taxon>
        <taxon>fabids</taxon>
        <taxon>Malpighiales</taxon>
        <taxon>Linaceae</taxon>
        <taxon>Linum</taxon>
    </lineage>
</organism>
<comment type="caution">
    <text evidence="9">The sequence shown here is derived from an EMBL/GenBank/DDBJ whole genome shotgun (WGS) entry which is preliminary data.</text>
</comment>
<feature type="compositionally biased region" description="Acidic residues" evidence="7">
    <location>
        <begin position="55"/>
        <end position="67"/>
    </location>
</feature>
<evidence type="ECO:0000256" key="8">
    <source>
        <dbReference type="SAM" id="SignalP"/>
    </source>
</evidence>
<dbReference type="GO" id="GO:0005576">
    <property type="term" value="C:extracellular region"/>
    <property type="evidence" value="ECO:0007669"/>
    <property type="project" value="UniProtKB-SubCell"/>
</dbReference>
<evidence type="ECO:0000313" key="10">
    <source>
        <dbReference type="Proteomes" id="UP001154282"/>
    </source>
</evidence>
<evidence type="ECO:0008006" key="11">
    <source>
        <dbReference type="Google" id="ProtNLM"/>
    </source>
</evidence>
<keyword evidence="10" id="KW-1185">Reference proteome</keyword>
<evidence type="ECO:0000256" key="4">
    <source>
        <dbReference type="ARBA" id="ARBA00022702"/>
    </source>
</evidence>
<gene>
    <name evidence="9" type="ORF">LITE_LOCUS48630</name>
</gene>
<keyword evidence="5 8" id="KW-0732">Signal</keyword>
<name>A0AAV0RKF2_9ROSI</name>
<evidence type="ECO:0000256" key="3">
    <source>
        <dbReference type="ARBA" id="ARBA00022525"/>
    </source>
</evidence>
<feature type="chain" id="PRO_5043964939" description="Rapid ALkalinization Factor" evidence="8">
    <location>
        <begin position="25"/>
        <end position="134"/>
    </location>
</feature>
<evidence type="ECO:0000256" key="5">
    <source>
        <dbReference type="ARBA" id="ARBA00022729"/>
    </source>
</evidence>
<dbReference type="Pfam" id="PF05498">
    <property type="entry name" value="RALF"/>
    <property type="match status" value="1"/>
</dbReference>
<evidence type="ECO:0000256" key="1">
    <source>
        <dbReference type="ARBA" id="ARBA00004613"/>
    </source>
</evidence>
<feature type="region of interest" description="Disordered" evidence="7">
    <location>
        <begin position="37"/>
        <end position="69"/>
    </location>
</feature>